<dbReference type="SUPFAM" id="SSF56281">
    <property type="entry name" value="Metallo-hydrolase/oxidoreductase"/>
    <property type="match status" value="1"/>
</dbReference>
<dbReference type="Gene3D" id="3.60.15.10">
    <property type="entry name" value="Ribonuclease Z/Hydroxyacylglutathione hydrolase-like"/>
    <property type="match status" value="1"/>
</dbReference>
<dbReference type="PANTHER" id="PTHR15032">
    <property type="entry name" value="N-ACYL-PHOSPHATIDYLETHANOLAMINE-HYDROLYZING PHOSPHOLIPASE D"/>
    <property type="match status" value="1"/>
</dbReference>
<evidence type="ECO:0000259" key="1">
    <source>
        <dbReference type="Pfam" id="PF12706"/>
    </source>
</evidence>
<dbReference type="PANTHER" id="PTHR15032:SF4">
    <property type="entry name" value="N-ACYL-PHOSPHATIDYLETHANOLAMINE-HYDROLYZING PHOSPHOLIPASE D"/>
    <property type="match status" value="1"/>
</dbReference>
<organism evidence="2 3">
    <name type="scientific">Actinomycetospora chlora</name>
    <dbReference type="NCBI Taxonomy" id="663608"/>
    <lineage>
        <taxon>Bacteria</taxon>
        <taxon>Bacillati</taxon>
        <taxon>Actinomycetota</taxon>
        <taxon>Actinomycetes</taxon>
        <taxon>Pseudonocardiales</taxon>
        <taxon>Pseudonocardiaceae</taxon>
        <taxon>Actinomycetospora</taxon>
    </lineage>
</organism>
<accession>A0ABP9ALX9</accession>
<dbReference type="Pfam" id="PF12706">
    <property type="entry name" value="Lactamase_B_2"/>
    <property type="match status" value="1"/>
</dbReference>
<evidence type="ECO:0000313" key="2">
    <source>
        <dbReference type="EMBL" id="GAA4782662.1"/>
    </source>
</evidence>
<sequence>MLRAIRAVLLGVLTVAALAGGGFGAHVRRNMGARRATLRRIALRSPHAPGGSFANRERGLPRPDLTYRQLATMLLSRRPDGTPSVPVPLAQHEPRRERAALAVTWLGHASVLLEVDGRRLLVDPVWSERTSPVPGFGPRRLHPPPATLAGIGEVDVVLLTHDHYDHLDRRTVSALARDTGAVLVAPVGVGAHLRFWGVPAARIVEADWDGVVEVAGLALTCLEARHFSGRGFRRNTTQWAAWKVAGPEHAVYVGGDTGPTEAHARTGAAHGPFDLTVLPIGAYADIWPDIHTTPEQAVAAHRDLGGAVMLPVHWATFVLGFHPWAEPAERAVADAAHDVVLALPRPGQRVDLSCGPGAVTEGVPWWREMGQLTSGEPDVVGGRP</sequence>
<reference evidence="3" key="1">
    <citation type="journal article" date="2019" name="Int. J. Syst. Evol. Microbiol.">
        <title>The Global Catalogue of Microorganisms (GCM) 10K type strain sequencing project: providing services to taxonomists for standard genome sequencing and annotation.</title>
        <authorList>
            <consortium name="The Broad Institute Genomics Platform"/>
            <consortium name="The Broad Institute Genome Sequencing Center for Infectious Disease"/>
            <person name="Wu L."/>
            <person name="Ma J."/>
        </authorList>
    </citation>
    <scope>NUCLEOTIDE SEQUENCE [LARGE SCALE GENOMIC DNA]</scope>
    <source>
        <strain evidence="3">JCM 17979</strain>
    </source>
</reference>
<dbReference type="EMBL" id="BAABHO010000009">
    <property type="protein sequence ID" value="GAA4782662.1"/>
    <property type="molecule type" value="Genomic_DNA"/>
</dbReference>
<gene>
    <name evidence="2" type="ORF">GCM10023200_15150</name>
</gene>
<protein>
    <submittedName>
        <fullName evidence="2">MBL fold metallo-hydrolase</fullName>
    </submittedName>
</protein>
<feature type="domain" description="Metallo-beta-lactamase" evidence="1">
    <location>
        <begin position="118"/>
        <end position="314"/>
    </location>
</feature>
<proteinExistence type="predicted"/>
<evidence type="ECO:0000313" key="3">
    <source>
        <dbReference type="Proteomes" id="UP001500928"/>
    </source>
</evidence>
<dbReference type="RefSeq" id="WP_345412553.1">
    <property type="nucleotide sequence ID" value="NZ_BAABHO010000009.1"/>
</dbReference>
<dbReference type="Proteomes" id="UP001500928">
    <property type="component" value="Unassembled WGS sequence"/>
</dbReference>
<comment type="caution">
    <text evidence="2">The sequence shown here is derived from an EMBL/GenBank/DDBJ whole genome shotgun (WGS) entry which is preliminary data.</text>
</comment>
<keyword evidence="3" id="KW-1185">Reference proteome</keyword>
<dbReference type="InterPro" id="IPR001279">
    <property type="entry name" value="Metallo-B-lactamas"/>
</dbReference>
<dbReference type="InterPro" id="IPR036866">
    <property type="entry name" value="RibonucZ/Hydroxyglut_hydro"/>
</dbReference>
<name>A0ABP9ALX9_9PSEU</name>